<evidence type="ECO:0000256" key="5">
    <source>
        <dbReference type="RuleBase" id="RU000304"/>
    </source>
</evidence>
<keyword evidence="9" id="KW-1185">Reference proteome</keyword>
<dbReference type="PROSITE" id="PS50011">
    <property type="entry name" value="PROTEIN_KINASE_DOM"/>
    <property type="match status" value="1"/>
</dbReference>
<evidence type="ECO:0000256" key="3">
    <source>
        <dbReference type="ARBA" id="ARBA00022840"/>
    </source>
</evidence>
<dbReference type="InterPro" id="IPR017441">
    <property type="entry name" value="Protein_kinase_ATP_BS"/>
</dbReference>
<dbReference type="SMART" id="SM00220">
    <property type="entry name" value="S_TKc"/>
    <property type="match status" value="1"/>
</dbReference>
<evidence type="ECO:0000256" key="1">
    <source>
        <dbReference type="ARBA" id="ARBA00022527"/>
    </source>
</evidence>
<keyword evidence="3 4" id="KW-0067">ATP-binding</keyword>
<evidence type="ECO:0000256" key="6">
    <source>
        <dbReference type="SAM" id="MobiDB-lite"/>
    </source>
</evidence>
<dbReference type="EMBL" id="JAPFFF010000015">
    <property type="protein sequence ID" value="KAK8867015.1"/>
    <property type="molecule type" value="Genomic_DNA"/>
</dbReference>
<accession>A0ABR2IQZ6</accession>
<keyword evidence="1 5" id="KW-0418">Kinase</keyword>
<proteinExistence type="inferred from homology"/>
<evidence type="ECO:0000259" key="7">
    <source>
        <dbReference type="PROSITE" id="PS50011"/>
    </source>
</evidence>
<dbReference type="PROSITE" id="PS00107">
    <property type="entry name" value="PROTEIN_KINASE_ATP"/>
    <property type="match status" value="1"/>
</dbReference>
<evidence type="ECO:0000256" key="2">
    <source>
        <dbReference type="ARBA" id="ARBA00022741"/>
    </source>
</evidence>
<dbReference type="PRINTS" id="PR00109">
    <property type="entry name" value="TYRKINASE"/>
</dbReference>
<evidence type="ECO:0000256" key="4">
    <source>
        <dbReference type="PROSITE-ProRule" id="PRU10141"/>
    </source>
</evidence>
<protein>
    <recommendedName>
        <fullName evidence="7">Protein kinase domain-containing protein</fullName>
    </recommendedName>
</protein>
<dbReference type="InterPro" id="IPR001245">
    <property type="entry name" value="Ser-Thr/Tyr_kinase_cat_dom"/>
</dbReference>
<keyword evidence="1 5" id="KW-0723">Serine/threonine-protein kinase</keyword>
<comment type="similarity">
    <text evidence="5">Belongs to the protein kinase superfamily.</text>
</comment>
<comment type="caution">
    <text evidence="8">The sequence shown here is derived from an EMBL/GenBank/DDBJ whole genome shotgun (WGS) entry which is preliminary data.</text>
</comment>
<name>A0ABR2IQZ6_9EUKA</name>
<sequence>MIKDSTDSGETIEIPLNFGKYSYVRKIGVGSYSVVVLVTNNLTREACACKIMTRAGLQADGAMKRFIQEIDIMQSLKHPNIVDILDIIYTTENVYVITEYCQNGELFDFIISRPNLSYEDVRKLFFQVVYAVFFLHQKKIAHRDIKPENILLDQNFNVKLADFGFSRQVDENNLMSTPCGSQFYAAPEIIKGLAYDGQKSDIWSLGVLLFAITTKSLPWTAASQPGIIFQIFNAQYDIPACVSKDIADCIDSCLRLEPNERPTAFELLQSNFLKSLTDQSNIQEYFQRKIQRPATNFATNSLVSKKSSFVQPNVRRNMVSSSIVYKQQINKKLKRPIRNPGNPAQACGLPRLNQHPPLPKAFLS</sequence>
<dbReference type="InterPro" id="IPR011009">
    <property type="entry name" value="Kinase-like_dom_sf"/>
</dbReference>
<dbReference type="Gene3D" id="1.10.510.10">
    <property type="entry name" value="Transferase(Phosphotransferase) domain 1"/>
    <property type="match status" value="1"/>
</dbReference>
<feature type="domain" description="Protein kinase" evidence="7">
    <location>
        <begin position="21"/>
        <end position="273"/>
    </location>
</feature>
<dbReference type="InterPro" id="IPR000719">
    <property type="entry name" value="Prot_kinase_dom"/>
</dbReference>
<keyword evidence="2 4" id="KW-0547">Nucleotide-binding</keyword>
<feature type="binding site" evidence="4">
    <location>
        <position position="50"/>
    </location>
    <ligand>
        <name>ATP</name>
        <dbReference type="ChEBI" id="CHEBI:30616"/>
    </ligand>
</feature>
<dbReference type="PANTHER" id="PTHR24346">
    <property type="entry name" value="MAP/MICROTUBULE AFFINITY-REGULATING KINASE"/>
    <property type="match status" value="1"/>
</dbReference>
<evidence type="ECO:0000313" key="9">
    <source>
        <dbReference type="Proteomes" id="UP001470230"/>
    </source>
</evidence>
<reference evidence="8 9" key="1">
    <citation type="submission" date="2024-04" db="EMBL/GenBank/DDBJ databases">
        <title>Tritrichomonas musculus Genome.</title>
        <authorList>
            <person name="Alves-Ferreira E."/>
            <person name="Grigg M."/>
            <person name="Lorenzi H."/>
            <person name="Galac M."/>
        </authorList>
    </citation>
    <scope>NUCLEOTIDE SEQUENCE [LARGE SCALE GENOMIC DNA]</scope>
    <source>
        <strain evidence="8 9">EAF2021</strain>
    </source>
</reference>
<dbReference type="PANTHER" id="PTHR24346:SF30">
    <property type="entry name" value="MATERNAL EMBRYONIC LEUCINE ZIPPER KINASE"/>
    <property type="match status" value="1"/>
</dbReference>
<organism evidence="8 9">
    <name type="scientific">Tritrichomonas musculus</name>
    <dbReference type="NCBI Taxonomy" id="1915356"/>
    <lineage>
        <taxon>Eukaryota</taxon>
        <taxon>Metamonada</taxon>
        <taxon>Parabasalia</taxon>
        <taxon>Tritrichomonadida</taxon>
        <taxon>Tritrichomonadidae</taxon>
        <taxon>Tritrichomonas</taxon>
    </lineage>
</organism>
<dbReference type="PROSITE" id="PS00108">
    <property type="entry name" value="PROTEIN_KINASE_ST"/>
    <property type="match status" value="1"/>
</dbReference>
<gene>
    <name evidence="8" type="ORF">M9Y10_009984</name>
</gene>
<dbReference type="InterPro" id="IPR008271">
    <property type="entry name" value="Ser/Thr_kinase_AS"/>
</dbReference>
<dbReference type="Proteomes" id="UP001470230">
    <property type="component" value="Unassembled WGS sequence"/>
</dbReference>
<feature type="region of interest" description="Disordered" evidence="6">
    <location>
        <begin position="337"/>
        <end position="364"/>
    </location>
</feature>
<dbReference type="Pfam" id="PF00069">
    <property type="entry name" value="Pkinase"/>
    <property type="match status" value="1"/>
</dbReference>
<keyword evidence="1 5" id="KW-0808">Transferase</keyword>
<dbReference type="SUPFAM" id="SSF56112">
    <property type="entry name" value="Protein kinase-like (PK-like)"/>
    <property type="match status" value="1"/>
</dbReference>
<evidence type="ECO:0000313" key="8">
    <source>
        <dbReference type="EMBL" id="KAK8867015.1"/>
    </source>
</evidence>